<dbReference type="Gene3D" id="3.30.530.20">
    <property type="match status" value="1"/>
</dbReference>
<organism evidence="1 2">
    <name type="scientific">Paenibacillus terreus</name>
    <dbReference type="NCBI Taxonomy" id="1387834"/>
    <lineage>
        <taxon>Bacteria</taxon>
        <taxon>Bacillati</taxon>
        <taxon>Bacillota</taxon>
        <taxon>Bacilli</taxon>
        <taxon>Bacillales</taxon>
        <taxon>Paenibacillaceae</taxon>
        <taxon>Paenibacillus</taxon>
    </lineage>
</organism>
<dbReference type="InterPro" id="IPR023393">
    <property type="entry name" value="START-like_dom_sf"/>
</dbReference>
<reference evidence="1 2" key="1">
    <citation type="submission" date="2024-09" db="EMBL/GenBank/DDBJ databases">
        <authorList>
            <person name="Ruan L."/>
        </authorList>
    </citation>
    <scope>NUCLEOTIDE SEQUENCE [LARGE SCALE GENOMIC DNA]</scope>
    <source>
        <strain evidence="1 2">D33</strain>
    </source>
</reference>
<sequence length="76" mass="8705">MYFIPDILRRELSDDGERTVLVLYHRFADWKQAPSYASGWHLCLDGLIGLLAGKKMPCLKAYMEFSITTLRAALVK</sequence>
<evidence type="ECO:0000313" key="1">
    <source>
        <dbReference type="EMBL" id="MFB5683954.1"/>
    </source>
</evidence>
<evidence type="ECO:0000313" key="2">
    <source>
        <dbReference type="Proteomes" id="UP001580407"/>
    </source>
</evidence>
<dbReference type="EMBL" id="JBHILM010000033">
    <property type="protein sequence ID" value="MFB5683954.1"/>
    <property type="molecule type" value="Genomic_DNA"/>
</dbReference>
<comment type="caution">
    <text evidence="1">The sequence shown here is derived from an EMBL/GenBank/DDBJ whole genome shotgun (WGS) entry which is preliminary data.</text>
</comment>
<dbReference type="RefSeq" id="WP_375527675.1">
    <property type="nucleotide sequence ID" value="NZ_JBHILM010000033.1"/>
</dbReference>
<gene>
    <name evidence="1" type="ORF">ACE3NQ_23855</name>
</gene>
<dbReference type="Proteomes" id="UP001580407">
    <property type="component" value="Unassembled WGS sequence"/>
</dbReference>
<keyword evidence="2" id="KW-1185">Reference proteome</keyword>
<name>A0ABV5BE37_9BACL</name>
<accession>A0ABV5BE37</accession>
<protein>
    <submittedName>
        <fullName evidence="1">Uncharacterized protein</fullName>
    </submittedName>
</protein>
<proteinExistence type="predicted"/>
<dbReference type="SUPFAM" id="SSF55961">
    <property type="entry name" value="Bet v1-like"/>
    <property type="match status" value="1"/>
</dbReference>